<dbReference type="OrthoDB" id="9796965at2"/>
<comment type="similarity">
    <text evidence="1">Belongs to the NifU family.</text>
</comment>
<dbReference type="InterPro" id="IPR001075">
    <property type="entry name" value="NIF_FeS_clus_asmbl_NifU_C"/>
</dbReference>
<protein>
    <submittedName>
        <fullName evidence="3">Fe-S cluster biogenesis protein NfuA, 4Fe-4S-binding domain</fullName>
    </submittedName>
</protein>
<accession>A0A285NCF1</accession>
<gene>
    <name evidence="3" type="ORF">SAMN06265182_0726</name>
</gene>
<dbReference type="RefSeq" id="WP_096999907.1">
    <property type="nucleotide sequence ID" value="NZ_OBEI01000002.1"/>
</dbReference>
<dbReference type="Pfam" id="PF01106">
    <property type="entry name" value="NifU"/>
    <property type="match status" value="1"/>
</dbReference>
<dbReference type="GO" id="GO:0005506">
    <property type="term" value="F:iron ion binding"/>
    <property type="evidence" value="ECO:0007669"/>
    <property type="project" value="InterPro"/>
</dbReference>
<evidence type="ECO:0000313" key="4">
    <source>
        <dbReference type="Proteomes" id="UP000219036"/>
    </source>
</evidence>
<dbReference type="AlphaFoldDB" id="A0A285NCF1"/>
<dbReference type="SUPFAM" id="SSF117916">
    <property type="entry name" value="Fe-S cluster assembly (FSCA) domain-like"/>
    <property type="match status" value="1"/>
</dbReference>
<name>A0A285NCF1_9AQUI</name>
<dbReference type="GO" id="GO:0051536">
    <property type="term" value="F:iron-sulfur cluster binding"/>
    <property type="evidence" value="ECO:0007669"/>
    <property type="project" value="InterPro"/>
</dbReference>
<dbReference type="InterPro" id="IPR034904">
    <property type="entry name" value="FSCA_dom_sf"/>
</dbReference>
<evidence type="ECO:0000313" key="3">
    <source>
        <dbReference type="EMBL" id="SNZ06583.1"/>
    </source>
</evidence>
<dbReference type="Gene3D" id="3.30.300.130">
    <property type="entry name" value="Fe-S cluster assembly (FSCA)"/>
    <property type="match status" value="1"/>
</dbReference>
<dbReference type="PANTHER" id="PTHR11178:SF1">
    <property type="entry name" value="NFU1 IRON-SULFUR CLUSTER SCAFFOLD HOMOLOG, MITOCHONDRIAL"/>
    <property type="match status" value="1"/>
</dbReference>
<dbReference type="Proteomes" id="UP000219036">
    <property type="component" value="Unassembled WGS sequence"/>
</dbReference>
<proteinExistence type="inferred from homology"/>
<dbReference type="PANTHER" id="PTHR11178">
    <property type="entry name" value="IRON-SULFUR CLUSTER SCAFFOLD PROTEIN NFU-RELATED"/>
    <property type="match status" value="1"/>
</dbReference>
<sequence>MTNEQKEKVVIDRAKVEEVLEKIRPALRFDGGDVELVDIGEDGTVYVRLMGACHGCAMSLVTLKGGIEMKLKEEIPEVKEVVAVNLDQGFGGF</sequence>
<keyword evidence="4" id="KW-1185">Reference proteome</keyword>
<reference evidence="4" key="1">
    <citation type="submission" date="2017-09" db="EMBL/GenBank/DDBJ databases">
        <authorList>
            <person name="Varghese N."/>
            <person name="Submissions S."/>
        </authorList>
    </citation>
    <scope>NUCLEOTIDE SEQUENCE [LARGE SCALE GENOMIC DNA]</scope>
    <source>
        <strain evidence="4">DSM 15103</strain>
    </source>
</reference>
<evidence type="ECO:0000256" key="1">
    <source>
        <dbReference type="ARBA" id="ARBA00006420"/>
    </source>
</evidence>
<dbReference type="GO" id="GO:0016226">
    <property type="term" value="P:iron-sulfur cluster assembly"/>
    <property type="evidence" value="ECO:0007669"/>
    <property type="project" value="InterPro"/>
</dbReference>
<dbReference type="EMBL" id="OBEI01000002">
    <property type="protein sequence ID" value="SNZ06583.1"/>
    <property type="molecule type" value="Genomic_DNA"/>
</dbReference>
<organism evidence="3 4">
    <name type="scientific">Persephonella hydrogeniphila</name>
    <dbReference type="NCBI Taxonomy" id="198703"/>
    <lineage>
        <taxon>Bacteria</taxon>
        <taxon>Pseudomonadati</taxon>
        <taxon>Aquificota</taxon>
        <taxon>Aquificia</taxon>
        <taxon>Aquificales</taxon>
        <taxon>Hydrogenothermaceae</taxon>
        <taxon>Persephonella</taxon>
    </lineage>
</organism>
<evidence type="ECO:0000259" key="2">
    <source>
        <dbReference type="Pfam" id="PF01106"/>
    </source>
</evidence>
<feature type="domain" description="NIF system FeS cluster assembly NifU C-terminal" evidence="2">
    <location>
        <begin position="16"/>
        <end position="82"/>
    </location>
</feature>